<feature type="compositionally biased region" description="Polar residues" evidence="1">
    <location>
        <begin position="1"/>
        <end position="19"/>
    </location>
</feature>
<reference evidence="2" key="1">
    <citation type="submission" date="2023-03" db="EMBL/GenBank/DDBJ databases">
        <title>Massive genome expansion in bonnet fungi (Mycena s.s.) driven by repeated elements and novel gene families across ecological guilds.</title>
        <authorList>
            <consortium name="Lawrence Berkeley National Laboratory"/>
            <person name="Harder C.B."/>
            <person name="Miyauchi S."/>
            <person name="Viragh M."/>
            <person name="Kuo A."/>
            <person name="Thoen E."/>
            <person name="Andreopoulos B."/>
            <person name="Lu D."/>
            <person name="Skrede I."/>
            <person name="Drula E."/>
            <person name="Henrissat B."/>
            <person name="Morin E."/>
            <person name="Kohler A."/>
            <person name="Barry K."/>
            <person name="LaButti K."/>
            <person name="Morin E."/>
            <person name="Salamov A."/>
            <person name="Lipzen A."/>
            <person name="Mereny Z."/>
            <person name="Hegedus B."/>
            <person name="Baldrian P."/>
            <person name="Stursova M."/>
            <person name="Weitz H."/>
            <person name="Taylor A."/>
            <person name="Grigoriev I.V."/>
            <person name="Nagy L.G."/>
            <person name="Martin F."/>
            <person name="Kauserud H."/>
        </authorList>
    </citation>
    <scope>NUCLEOTIDE SEQUENCE</scope>
    <source>
        <strain evidence="2">9144</strain>
    </source>
</reference>
<evidence type="ECO:0000256" key="1">
    <source>
        <dbReference type="SAM" id="MobiDB-lite"/>
    </source>
</evidence>
<feature type="compositionally biased region" description="Pro residues" evidence="1">
    <location>
        <begin position="88"/>
        <end position="100"/>
    </location>
</feature>
<dbReference type="Proteomes" id="UP001219525">
    <property type="component" value="Unassembled WGS sequence"/>
</dbReference>
<dbReference type="EMBL" id="JARJCW010000076">
    <property type="protein sequence ID" value="KAJ7197820.1"/>
    <property type="molecule type" value="Genomic_DNA"/>
</dbReference>
<keyword evidence="3" id="KW-1185">Reference proteome</keyword>
<dbReference type="AlphaFoldDB" id="A0AAD6V2C2"/>
<organism evidence="2 3">
    <name type="scientific">Mycena pura</name>
    <dbReference type="NCBI Taxonomy" id="153505"/>
    <lineage>
        <taxon>Eukaryota</taxon>
        <taxon>Fungi</taxon>
        <taxon>Dikarya</taxon>
        <taxon>Basidiomycota</taxon>
        <taxon>Agaricomycotina</taxon>
        <taxon>Agaricomycetes</taxon>
        <taxon>Agaricomycetidae</taxon>
        <taxon>Agaricales</taxon>
        <taxon>Marasmiineae</taxon>
        <taxon>Mycenaceae</taxon>
        <taxon>Mycena</taxon>
    </lineage>
</organism>
<feature type="compositionally biased region" description="Pro residues" evidence="1">
    <location>
        <begin position="57"/>
        <end position="70"/>
    </location>
</feature>
<sequence length="527" mass="57210">MQLSHNITGSTNAPASGQAPNDSPWPGPPSPSADPPRPPSSQNVSTNAPASGQYLWPGPPSPSADPPRPPSSQNVSTNAPASGQYLWPGPPSPSADPPRLPFSQNVSTYAPASGQYLWDIIHAPGPRQYAIPSPSAEPPRLHHSQNGSANAPALGQYQVALYHAATMHAALQWESVLAPGPRQYATPTLSAYLAYSQGSMNSLQQQYQVMSPSPSAPLAPGPAAARAPTQLDDLPPDHWHSNKCLMSINFGEKNQYPYRISFKPASGPCNYGVALLNLEIGRGMQAPNEPIGEYLPLHTTRYANASFLIDWPGYGTQSWVLNLIDPRTHRYVTRAQLGAQATQHFKDFINTRTQEHFSEGNGIELGIDGVMYDQVRLSELYTKDGGRDEAKSLYLVPFQQYDRFDLVLIEADRIGCVDVAAAGYPLLRPIEHEAALVSSSRCRVVMVLGLGCDAGMSSVEYGLLMSGDTWLSDACSNHTSVVWRLLYLVRLSLDKLLIDTNNQSLYILNHFTSRLGTHTGPQALNIL</sequence>
<protein>
    <submittedName>
        <fullName evidence="2">Uncharacterized protein</fullName>
    </submittedName>
</protein>
<proteinExistence type="predicted"/>
<name>A0AAD6V2C2_9AGAR</name>
<evidence type="ECO:0000313" key="2">
    <source>
        <dbReference type="EMBL" id="KAJ7197820.1"/>
    </source>
</evidence>
<feature type="region of interest" description="Disordered" evidence="1">
    <location>
        <begin position="1"/>
        <end position="106"/>
    </location>
</feature>
<evidence type="ECO:0000313" key="3">
    <source>
        <dbReference type="Proteomes" id="UP001219525"/>
    </source>
</evidence>
<feature type="compositionally biased region" description="Pro residues" evidence="1">
    <location>
        <begin position="23"/>
        <end position="39"/>
    </location>
</feature>
<comment type="caution">
    <text evidence="2">The sequence shown here is derived from an EMBL/GenBank/DDBJ whole genome shotgun (WGS) entry which is preliminary data.</text>
</comment>
<gene>
    <name evidence="2" type="ORF">GGX14DRAFT_402440</name>
</gene>
<feature type="region of interest" description="Disordered" evidence="1">
    <location>
        <begin position="129"/>
        <end position="149"/>
    </location>
</feature>
<accession>A0AAD6V2C2</accession>